<feature type="transmembrane region" description="Helical" evidence="1">
    <location>
        <begin position="194"/>
        <end position="212"/>
    </location>
</feature>
<dbReference type="PATRIC" id="fig|1454003.3.peg.2777"/>
<dbReference type="Pfam" id="PF05226">
    <property type="entry name" value="CHASE2"/>
    <property type="match status" value="1"/>
</dbReference>
<feature type="domain" description="CHASE2" evidence="2">
    <location>
        <begin position="221"/>
        <end position="545"/>
    </location>
</feature>
<dbReference type="InterPro" id="IPR035897">
    <property type="entry name" value="Toll_tir_struct_dom_sf"/>
</dbReference>
<keyword evidence="1" id="KW-1133">Transmembrane helix</keyword>
<dbReference type="Pfam" id="PF13676">
    <property type="entry name" value="TIR_2"/>
    <property type="match status" value="1"/>
</dbReference>
<accession>A0A011N8E5</accession>
<dbReference type="InterPro" id="IPR000157">
    <property type="entry name" value="TIR_dom"/>
</dbReference>
<dbReference type="InterPro" id="IPR007890">
    <property type="entry name" value="CHASE2"/>
</dbReference>
<dbReference type="SMART" id="SM01080">
    <property type="entry name" value="CHASE2"/>
    <property type="match status" value="1"/>
</dbReference>
<dbReference type="Proteomes" id="UP000021816">
    <property type="component" value="Unassembled WGS sequence"/>
</dbReference>
<proteinExistence type="predicted"/>
<dbReference type="AlphaFoldDB" id="A0A011N8E5"/>
<evidence type="ECO:0000313" key="4">
    <source>
        <dbReference type="Proteomes" id="UP000021816"/>
    </source>
</evidence>
<protein>
    <submittedName>
        <fullName evidence="3">Putative transmembrane sensor domain protein</fullName>
    </submittedName>
</protein>
<dbReference type="SUPFAM" id="SSF52200">
    <property type="entry name" value="Toll/Interleukin receptor TIR domain"/>
    <property type="match status" value="1"/>
</dbReference>
<comment type="caution">
    <text evidence="3">The sequence shown here is derived from an EMBL/GenBank/DDBJ whole genome shotgun (WGS) entry which is preliminary data.</text>
</comment>
<sequence>MQELQPFSSARPKTGPAQLEKTASRIFISYRREDSIAYAGRLYDHLSAHFGAERVFMDIGQIEAGDDFVNVLDREIEACDLVIALIGPRWLSASNEKGRRLDQGDDFVSHELAAALAQGKRLIPVLVGGATMPEASELPPTLTELARRQAHALDDKRFKFELDALIRSIERRPSLLNQFVQVMNAERLRKWRRYGGAGIALLMFFLGWVQLFDALGIDTRIESYTMALGDVVASVPVNERIAIVSFDEKSEARLGKFGPDWRAEHARVLDKLVAAGAKTIVFDVYFEKPNPADAELIAAIERARQNGSEVIVGVNQLLDQKPVATPGLLQAVSAWGLLCVGGRLGYASLAPLAALKLAAAADAEQPPVERIQDRISAIGSLAVGGTTLAADQQLRELTVVSDTGRTLWRGPLKPFQASVEASGQVRNNCPLLSSGDRVADALIRLAPIESWRQPARRYDYEQISGPAATIAAGGLTGKIVLIGDGRAGQDIFQVRRGVGAELRHGVELHADVVNNLLQGMQLRGLDPLLQVLAMAALAIAGAWLRLFKPAMRALWRRLLLLGCLLFYLALTVLIYVQFGLLLNTAYHVGAFLLSYWVLGKLSATTAPSSA</sequence>
<reference evidence="3 4" key="1">
    <citation type="submission" date="2014-02" db="EMBL/GenBank/DDBJ databases">
        <title>Expanding our view of genomic diversity in Candidatus Accumulibacter clades.</title>
        <authorList>
            <person name="Skennerton C.T."/>
            <person name="Barr J.J."/>
            <person name="Slater F.R."/>
            <person name="Bond P.L."/>
            <person name="Tyson G.W."/>
        </authorList>
    </citation>
    <scope>NUCLEOTIDE SEQUENCE [LARGE SCALE GENOMIC DNA]</scope>
    <source>
        <strain evidence="4">BA-92</strain>
    </source>
</reference>
<dbReference type="Gene3D" id="3.40.50.10140">
    <property type="entry name" value="Toll/interleukin-1 receptor homology (TIR) domain"/>
    <property type="match status" value="1"/>
</dbReference>
<dbReference type="EMBL" id="JEMX01000063">
    <property type="protein sequence ID" value="EXI78853.1"/>
    <property type="molecule type" value="Genomic_DNA"/>
</dbReference>
<dbReference type="GO" id="GO:0007165">
    <property type="term" value="P:signal transduction"/>
    <property type="evidence" value="ECO:0007669"/>
    <property type="project" value="InterPro"/>
</dbReference>
<organism evidence="3 4">
    <name type="scientific">Candidatus Accumulibacter appositus</name>
    <dbReference type="NCBI Taxonomy" id="1454003"/>
    <lineage>
        <taxon>Bacteria</taxon>
        <taxon>Pseudomonadati</taxon>
        <taxon>Pseudomonadota</taxon>
        <taxon>Betaproteobacteria</taxon>
        <taxon>Candidatus Accumulibacter</taxon>
    </lineage>
</organism>
<evidence type="ECO:0000259" key="2">
    <source>
        <dbReference type="SMART" id="SM01080"/>
    </source>
</evidence>
<keyword evidence="1 3" id="KW-0812">Transmembrane</keyword>
<feature type="transmembrane region" description="Helical" evidence="1">
    <location>
        <begin position="558"/>
        <end position="578"/>
    </location>
</feature>
<feature type="transmembrane region" description="Helical" evidence="1">
    <location>
        <begin position="528"/>
        <end position="546"/>
    </location>
</feature>
<evidence type="ECO:0000256" key="1">
    <source>
        <dbReference type="SAM" id="Phobius"/>
    </source>
</evidence>
<name>A0A011N8E5_9PROT</name>
<dbReference type="STRING" id="1454003.AW10_02724"/>
<gene>
    <name evidence="3" type="ORF">AW10_02724</name>
</gene>
<evidence type="ECO:0000313" key="3">
    <source>
        <dbReference type="EMBL" id="EXI78853.1"/>
    </source>
</evidence>
<keyword evidence="1" id="KW-0472">Membrane</keyword>